<comment type="similarity">
    <text evidence="1">Belongs to the pseudouridine synthase TruB family.</text>
</comment>
<dbReference type="InterPro" id="IPR002501">
    <property type="entry name" value="PsdUridine_synth_N"/>
</dbReference>
<dbReference type="Gene3D" id="3.30.2350.10">
    <property type="entry name" value="Pseudouridine synthase"/>
    <property type="match status" value="1"/>
</dbReference>
<evidence type="ECO:0000256" key="2">
    <source>
        <dbReference type="SAM" id="MobiDB-lite"/>
    </source>
</evidence>
<dbReference type="PANTHER" id="PTHR13195">
    <property type="entry name" value="PSEUDOURIDINE SYNTHASE-RELATED"/>
    <property type="match status" value="1"/>
</dbReference>
<dbReference type="PANTHER" id="PTHR13195:SF0">
    <property type="entry name" value="PSEUDOURIDYLATE SYNTHASE TRUB2, MITOCHONDRIAL"/>
    <property type="match status" value="1"/>
</dbReference>
<feature type="domain" description="Pseudouridine synthase II N-terminal" evidence="3">
    <location>
        <begin position="89"/>
        <end position="234"/>
    </location>
</feature>
<dbReference type="GeneID" id="136941763"/>
<dbReference type="CDD" id="cd02868">
    <property type="entry name" value="PseudoU_synth_hTruB2_like"/>
    <property type="match status" value="1"/>
</dbReference>
<dbReference type="GO" id="GO:0009982">
    <property type="term" value="F:pseudouridine synthase activity"/>
    <property type="evidence" value="ECO:0007669"/>
    <property type="project" value="InterPro"/>
</dbReference>
<dbReference type="GO" id="GO:0006396">
    <property type="term" value="P:RNA processing"/>
    <property type="evidence" value="ECO:0007669"/>
    <property type="project" value="InterPro"/>
</dbReference>
<protein>
    <submittedName>
        <fullName evidence="4">Probable tRNA pseudouridine synthase 2</fullName>
    </submittedName>
</protein>
<evidence type="ECO:0000259" key="3">
    <source>
        <dbReference type="Pfam" id="PF01509"/>
    </source>
</evidence>
<dbReference type="EMBL" id="BT075555">
    <property type="protein sequence ID" value="ACO09979.1"/>
    <property type="molecule type" value="mRNA"/>
</dbReference>
<dbReference type="SUPFAM" id="SSF55120">
    <property type="entry name" value="Pseudouridine synthase"/>
    <property type="match status" value="1"/>
</dbReference>
<dbReference type="GO" id="GO:0003723">
    <property type="term" value="F:RNA binding"/>
    <property type="evidence" value="ECO:0007669"/>
    <property type="project" value="InterPro"/>
</dbReference>
<dbReference type="AlphaFoldDB" id="C1BLS6"/>
<proteinExistence type="evidence at transcript level"/>
<feature type="compositionally biased region" description="Polar residues" evidence="2">
    <location>
        <begin position="304"/>
        <end position="321"/>
    </location>
</feature>
<dbReference type="Pfam" id="PF01509">
    <property type="entry name" value="TruB_N"/>
    <property type="match status" value="1"/>
</dbReference>
<accession>C1BLS6</accession>
<evidence type="ECO:0000313" key="4">
    <source>
        <dbReference type="EMBL" id="ACO09979.1"/>
    </source>
</evidence>
<dbReference type="InterPro" id="IPR020103">
    <property type="entry name" value="PsdUridine_synth_cat_dom_sf"/>
</dbReference>
<dbReference type="InterPro" id="IPR039048">
    <property type="entry name" value="Trub2"/>
</dbReference>
<feature type="region of interest" description="Disordered" evidence="2">
    <location>
        <begin position="300"/>
        <end position="333"/>
    </location>
</feature>
<reference evidence="4" key="1">
    <citation type="submission" date="2009-03" db="EMBL/GenBank/DDBJ databases">
        <title>Osmerus mordax full-length cDNAs.</title>
        <authorList>
            <person name="von Schalburg K."/>
            <person name="Leong J."/>
            <person name="Cooper G."/>
            <person name="Davidson W.S."/>
            <person name="Koop B.F."/>
        </authorList>
    </citation>
    <scope>NUCLEOTIDE SEQUENCE</scope>
    <source>
        <tissue evidence="4">Brain</tissue>
    </source>
</reference>
<dbReference type="GO" id="GO:0001522">
    <property type="term" value="P:pseudouridine synthesis"/>
    <property type="evidence" value="ECO:0007669"/>
    <property type="project" value="InterPro"/>
</dbReference>
<evidence type="ECO:0000256" key="1">
    <source>
        <dbReference type="ARBA" id="ARBA00008999"/>
    </source>
</evidence>
<sequence>MSTPSIRVFRKFEGLFSVYKPNGVHWKLVRDTVETNILKGINAAPPSAPRLRVKFLLGPGGSKGSSDLTLSVASLPALADHPLVSGPEFQQVRVGVGHRLDAFSSGVLVLGVGHGNKALKDLYGSCVTRDYILEGEFGMAANNFTHTGTIIEKTTYDHITRDKLEKVLAMMQGVNQKALLVYSNVDMSSQEAYELAVKGALRPDGKTPPIMLGLRCLHFQPPHFTLEVQCINETQRYLCKVLHEVGLELRSSAVCKGVRRTRDGPFILRDTLTRHHWAAPDVMQAIQQYRCLTNAPKHTRMDTKSTITGTQEDNHTDSQWQEKGGKEAIAPLN</sequence>
<name>C1BLS6_OSMMO</name>
<dbReference type="RefSeq" id="XP_067090452.1">
    <property type="nucleotide sequence ID" value="XM_067234351.1"/>
</dbReference>
<gene>
    <name evidence="4" type="primary">TRUB2</name>
</gene>
<organism evidence="4">
    <name type="scientific">Osmerus mordax</name>
    <name type="common">Rainbow smelt</name>
    <name type="synonym">Atherina mordax</name>
    <dbReference type="NCBI Taxonomy" id="8014"/>
    <lineage>
        <taxon>Eukaryota</taxon>
        <taxon>Metazoa</taxon>
        <taxon>Chordata</taxon>
        <taxon>Craniata</taxon>
        <taxon>Vertebrata</taxon>
        <taxon>Euteleostomi</taxon>
        <taxon>Actinopterygii</taxon>
        <taxon>Neopterygii</taxon>
        <taxon>Teleostei</taxon>
        <taxon>Stomiati</taxon>
        <taxon>Osmeriformes</taxon>
        <taxon>Osmeridae</taxon>
        <taxon>Osmerus</taxon>
    </lineage>
</organism>